<keyword evidence="6" id="KW-1185">Reference proteome</keyword>
<feature type="domain" description="Fcf2 pre-rRNA processing C-terminal" evidence="4">
    <location>
        <begin position="123"/>
        <end position="216"/>
    </location>
</feature>
<dbReference type="Pfam" id="PF08698">
    <property type="entry name" value="Fcf2"/>
    <property type="match status" value="1"/>
</dbReference>
<reference evidence="5 6" key="1">
    <citation type="submission" date="2022-12" db="EMBL/GenBank/DDBJ databases">
        <title>Genomic features and morphological characterization of a novel Knufia sp. strain isolated from spacecraft assembly facility.</title>
        <authorList>
            <person name="Teixeira M."/>
            <person name="Chander A.M."/>
            <person name="Stajich J.E."/>
            <person name="Venkateswaran K."/>
        </authorList>
    </citation>
    <scope>NUCLEOTIDE SEQUENCE [LARGE SCALE GENOMIC DNA]</scope>
    <source>
        <strain evidence="5 6">FJI-L2-BK-P2</strain>
    </source>
</reference>
<dbReference type="Proteomes" id="UP001316803">
    <property type="component" value="Unassembled WGS sequence"/>
</dbReference>
<protein>
    <submittedName>
        <fullName evidence="5">dTDP-fucopyranose mutase</fullName>
    </submittedName>
</protein>
<gene>
    <name evidence="5" type="primary">fcf2</name>
    <name evidence="5" type="ORF">OHC33_004534</name>
</gene>
<dbReference type="GO" id="GO:0005730">
    <property type="term" value="C:nucleolus"/>
    <property type="evidence" value="ECO:0007669"/>
    <property type="project" value="UniProtKB-SubCell"/>
</dbReference>
<name>A0AAN8F1T0_9EURO</name>
<proteinExistence type="predicted"/>
<keyword evidence="2" id="KW-0539">Nucleus</keyword>
<dbReference type="GO" id="GO:0003723">
    <property type="term" value="F:RNA binding"/>
    <property type="evidence" value="ECO:0007669"/>
    <property type="project" value="TreeGrafter"/>
</dbReference>
<feature type="compositionally biased region" description="Basic residues" evidence="3">
    <location>
        <begin position="226"/>
        <end position="243"/>
    </location>
</feature>
<sequence>MALAVKSLEQGAAFSTPELLSDERIEELLKEAETRLRAKAGLEPISANDDVLALDSTNVASQKRIHFPKLEHNLDRNSYLKNHNGIAKASPDLMVPAEQRKMADGLRAVAKESDTNKKVNDQTDAGSEWFNLPKTELTTALKRDLQLIEMRNVLDPHRHYKKNSRKGKVPTFSQVGTVIEGPTEWYSGRINRKDRTKNFVEAEMRNEAQTGRFKRKYGEIQDAKTSGKKAHYKKLQEKRKKRT</sequence>
<accession>A0AAN8F1T0</accession>
<dbReference type="InterPro" id="IPR039883">
    <property type="entry name" value="Fcf2/DNTTIP2"/>
</dbReference>
<organism evidence="5 6">
    <name type="scientific">Knufia fluminis</name>
    <dbReference type="NCBI Taxonomy" id="191047"/>
    <lineage>
        <taxon>Eukaryota</taxon>
        <taxon>Fungi</taxon>
        <taxon>Dikarya</taxon>
        <taxon>Ascomycota</taxon>
        <taxon>Pezizomycotina</taxon>
        <taxon>Eurotiomycetes</taxon>
        <taxon>Chaetothyriomycetidae</taxon>
        <taxon>Chaetothyriales</taxon>
        <taxon>Trichomeriaceae</taxon>
        <taxon>Knufia</taxon>
    </lineage>
</organism>
<dbReference type="GO" id="GO:0006396">
    <property type="term" value="P:RNA processing"/>
    <property type="evidence" value="ECO:0007669"/>
    <property type="project" value="TreeGrafter"/>
</dbReference>
<comment type="subcellular location">
    <subcellularLocation>
        <location evidence="1">Nucleus</location>
        <location evidence="1">Nucleolus</location>
    </subcellularLocation>
</comment>
<evidence type="ECO:0000256" key="3">
    <source>
        <dbReference type="SAM" id="MobiDB-lite"/>
    </source>
</evidence>
<dbReference type="PANTHER" id="PTHR21686">
    <property type="entry name" value="DEOXYNUCLEOTIDYLTRANSFERASE TERMINAL-INTERACTING PROTEIN 2"/>
    <property type="match status" value="1"/>
</dbReference>
<evidence type="ECO:0000256" key="1">
    <source>
        <dbReference type="ARBA" id="ARBA00004604"/>
    </source>
</evidence>
<evidence type="ECO:0000313" key="5">
    <source>
        <dbReference type="EMBL" id="KAK5954808.1"/>
    </source>
</evidence>
<dbReference type="AlphaFoldDB" id="A0AAN8F1T0"/>
<dbReference type="EMBL" id="JAKLMC020000008">
    <property type="protein sequence ID" value="KAK5954808.1"/>
    <property type="molecule type" value="Genomic_DNA"/>
</dbReference>
<feature type="region of interest" description="Disordered" evidence="3">
    <location>
        <begin position="206"/>
        <end position="243"/>
    </location>
</feature>
<dbReference type="InterPro" id="IPR014810">
    <property type="entry name" value="Fcf2_C"/>
</dbReference>
<evidence type="ECO:0000259" key="4">
    <source>
        <dbReference type="Pfam" id="PF08698"/>
    </source>
</evidence>
<evidence type="ECO:0000256" key="2">
    <source>
        <dbReference type="ARBA" id="ARBA00023242"/>
    </source>
</evidence>
<evidence type="ECO:0000313" key="6">
    <source>
        <dbReference type="Proteomes" id="UP001316803"/>
    </source>
</evidence>
<dbReference type="PANTHER" id="PTHR21686:SF12">
    <property type="entry name" value="DEOXYNUCLEOTIDYLTRANSFERASE TERMINAL-INTERACTING PROTEIN 2"/>
    <property type="match status" value="1"/>
</dbReference>
<comment type="caution">
    <text evidence="5">The sequence shown here is derived from an EMBL/GenBank/DDBJ whole genome shotgun (WGS) entry which is preliminary data.</text>
</comment>